<keyword evidence="2 4" id="KW-0808">Transferase</keyword>
<proteinExistence type="inferred from homology"/>
<feature type="domain" description="Methyltransferase" evidence="5">
    <location>
        <begin position="51"/>
        <end position="139"/>
    </location>
</feature>
<evidence type="ECO:0000256" key="2">
    <source>
        <dbReference type="ARBA" id="ARBA00022679"/>
    </source>
</evidence>
<keyword evidence="1 4" id="KW-0489">Methyltransferase</keyword>
<dbReference type="Proteomes" id="UP000031938">
    <property type="component" value="Unassembled WGS sequence"/>
</dbReference>
<accession>A0A0C2RHQ0</accession>
<evidence type="ECO:0000313" key="7">
    <source>
        <dbReference type="Proteomes" id="UP000031938"/>
    </source>
</evidence>
<dbReference type="OrthoDB" id="465705at2"/>
<dbReference type="InterPro" id="IPR023553">
    <property type="entry name" value="Uncharacterised_MeTfrase_YrrT"/>
</dbReference>
<keyword evidence="3 4" id="KW-0949">S-adenosyl-L-methionine</keyword>
<evidence type="ECO:0000256" key="3">
    <source>
        <dbReference type="ARBA" id="ARBA00022691"/>
    </source>
</evidence>
<feature type="binding site" evidence="4">
    <location>
        <position position="53"/>
    </location>
    <ligand>
        <name>S-adenosyl-L-methionine</name>
        <dbReference type="ChEBI" id="CHEBI:59789"/>
    </ligand>
</feature>
<keyword evidence="7" id="KW-1185">Reference proteome</keyword>
<comment type="function">
    <text evidence="4">Could be a S-adenosyl-L-methionine-dependent methyltransferase.</text>
</comment>
<dbReference type="InterPro" id="IPR041698">
    <property type="entry name" value="Methyltransf_25"/>
</dbReference>
<evidence type="ECO:0000256" key="4">
    <source>
        <dbReference type="HAMAP-Rule" id="MF_02100"/>
    </source>
</evidence>
<dbReference type="AlphaFoldDB" id="A0A0C2RHQ0"/>
<dbReference type="EC" id="2.1.1.-" evidence="4"/>
<dbReference type="Pfam" id="PF13649">
    <property type="entry name" value="Methyltransf_25"/>
    <property type="match status" value="1"/>
</dbReference>
<evidence type="ECO:0000256" key="1">
    <source>
        <dbReference type="ARBA" id="ARBA00022603"/>
    </source>
</evidence>
<dbReference type="SUPFAM" id="SSF53335">
    <property type="entry name" value="S-adenosyl-L-methionine-dependent methyltransferases"/>
    <property type="match status" value="1"/>
</dbReference>
<protein>
    <recommendedName>
        <fullName evidence="4">Uncharacterized methyltransferase KP78_11730</fullName>
        <ecNumber evidence="4">2.1.1.-</ecNumber>
    </recommendedName>
</protein>
<dbReference type="CDD" id="cd02440">
    <property type="entry name" value="AdoMet_MTases"/>
    <property type="match status" value="1"/>
</dbReference>
<dbReference type="RefSeq" id="WP_041086936.1">
    <property type="nucleotide sequence ID" value="NZ_JXRP01000009.1"/>
</dbReference>
<sequence length="211" mass="24340">MGREFVGIFDEWVETYDDSVNGKDEEYREVFARYDDILQQVADRAKGLTVEFGVGTGNLTEKLLRHGLEVIGVEPNAAMRERTQSRFPQISVVDGDFMSFSLPDDPIDTLVSTYAFHHLTDSEKAEAIKHYASILSGNGQIVFADTMFEDDEARQKQWQKAEKQGYTNLLEDLKREYYTTKPIMQKIFEDAGFKVSFTQLNDYVWFIWATK</sequence>
<feature type="binding site" evidence="4">
    <location>
        <position position="74"/>
    </location>
    <ligand>
        <name>S-adenosyl-L-methionine</name>
        <dbReference type="ChEBI" id="CHEBI:59789"/>
    </ligand>
</feature>
<dbReference type="InterPro" id="IPR029063">
    <property type="entry name" value="SAM-dependent_MTases_sf"/>
</dbReference>
<dbReference type="PATRIC" id="fig|889306.3.peg.1180"/>
<dbReference type="PANTHER" id="PTHR43861">
    <property type="entry name" value="TRANS-ACONITATE 2-METHYLTRANSFERASE-RELATED"/>
    <property type="match status" value="1"/>
</dbReference>
<dbReference type="PANTHER" id="PTHR43861:SF1">
    <property type="entry name" value="TRANS-ACONITATE 2-METHYLTRANSFERASE"/>
    <property type="match status" value="1"/>
</dbReference>
<dbReference type="HAMAP" id="MF_02100">
    <property type="entry name" value="Methyltr_YrrT"/>
    <property type="match status" value="1"/>
</dbReference>
<dbReference type="GO" id="GO:0008757">
    <property type="term" value="F:S-adenosylmethionine-dependent methyltransferase activity"/>
    <property type="evidence" value="ECO:0007669"/>
    <property type="project" value="UniProtKB-UniRule"/>
</dbReference>
<dbReference type="EMBL" id="JXRP01000009">
    <property type="protein sequence ID" value="KIL49705.1"/>
    <property type="molecule type" value="Genomic_DNA"/>
</dbReference>
<gene>
    <name evidence="6" type="ORF">KP78_11730</name>
</gene>
<evidence type="ECO:0000259" key="5">
    <source>
        <dbReference type="Pfam" id="PF13649"/>
    </source>
</evidence>
<feature type="binding site" evidence="4">
    <location>
        <position position="96"/>
    </location>
    <ligand>
        <name>S-adenosyl-L-methionine</name>
        <dbReference type="ChEBI" id="CHEBI:59789"/>
    </ligand>
</feature>
<reference evidence="6 7" key="1">
    <citation type="submission" date="2015-01" db="EMBL/GenBank/DDBJ databases">
        <title>Genome sequencing of Jeotgalibacillus soli.</title>
        <authorList>
            <person name="Goh K.M."/>
            <person name="Chan K.-G."/>
            <person name="Yaakop A.S."/>
            <person name="Ee R."/>
            <person name="Gan H.M."/>
            <person name="Chan C.S."/>
        </authorList>
    </citation>
    <scope>NUCLEOTIDE SEQUENCE [LARGE SCALE GENOMIC DNA]</scope>
    <source>
        <strain evidence="6 7">P9</strain>
    </source>
</reference>
<evidence type="ECO:0000313" key="6">
    <source>
        <dbReference type="EMBL" id="KIL49705.1"/>
    </source>
</evidence>
<dbReference type="GO" id="GO:0032259">
    <property type="term" value="P:methylation"/>
    <property type="evidence" value="ECO:0007669"/>
    <property type="project" value="UniProtKB-KW"/>
</dbReference>
<organism evidence="6 7">
    <name type="scientific">Jeotgalibacillus soli</name>
    <dbReference type="NCBI Taxonomy" id="889306"/>
    <lineage>
        <taxon>Bacteria</taxon>
        <taxon>Bacillati</taxon>
        <taxon>Bacillota</taxon>
        <taxon>Bacilli</taxon>
        <taxon>Bacillales</taxon>
        <taxon>Caryophanaceae</taxon>
        <taxon>Jeotgalibacillus</taxon>
    </lineage>
</organism>
<comment type="caution">
    <text evidence="6">The sequence shown here is derived from an EMBL/GenBank/DDBJ whole genome shotgun (WGS) entry which is preliminary data.</text>
</comment>
<dbReference type="Gene3D" id="3.40.50.150">
    <property type="entry name" value="Vaccinia Virus protein VP39"/>
    <property type="match status" value="1"/>
</dbReference>
<dbReference type="STRING" id="889306.KP78_11730"/>
<name>A0A0C2RHQ0_9BACL</name>
<comment type="similarity">
    <text evidence="4">Belongs to the methyltransferase superfamily. YrrT family.</text>
</comment>